<evidence type="ECO:0000313" key="5">
    <source>
        <dbReference type="Proteomes" id="UP000695264"/>
    </source>
</evidence>
<keyword evidence="1" id="KW-0723">Serine/threonine-protein kinase</keyword>
<evidence type="ECO:0000259" key="3">
    <source>
        <dbReference type="Pfam" id="PF13581"/>
    </source>
</evidence>
<feature type="region of interest" description="Disordered" evidence="2">
    <location>
        <begin position="177"/>
        <end position="236"/>
    </location>
</feature>
<dbReference type="SUPFAM" id="SSF55874">
    <property type="entry name" value="ATPase domain of HSP90 chaperone/DNA topoisomerase II/histidine kinase"/>
    <property type="match status" value="1"/>
</dbReference>
<keyword evidence="1" id="KW-0418">Kinase</keyword>
<keyword evidence="4" id="KW-0547">Nucleotide-binding</keyword>
<evidence type="ECO:0000313" key="4">
    <source>
        <dbReference type="EMBL" id="NJQ03055.1"/>
    </source>
</evidence>
<dbReference type="Pfam" id="PF13581">
    <property type="entry name" value="HATPase_c_2"/>
    <property type="match status" value="1"/>
</dbReference>
<name>A0ABX1C4H2_9ACTN</name>
<dbReference type="PANTHER" id="PTHR35526:SF3">
    <property type="entry name" value="ANTI-SIGMA-F FACTOR RSBW"/>
    <property type="match status" value="1"/>
</dbReference>
<dbReference type="InterPro" id="IPR050267">
    <property type="entry name" value="Anti-sigma-factor_SerPK"/>
</dbReference>
<keyword evidence="4" id="KW-0067">ATP-binding</keyword>
<dbReference type="PANTHER" id="PTHR35526">
    <property type="entry name" value="ANTI-SIGMA-F FACTOR RSBW-RELATED"/>
    <property type="match status" value="1"/>
</dbReference>
<dbReference type="CDD" id="cd16936">
    <property type="entry name" value="HATPase_RsbW-like"/>
    <property type="match status" value="1"/>
</dbReference>
<feature type="domain" description="Histidine kinase/HSP90-like ATPase" evidence="3">
    <location>
        <begin position="57"/>
        <end position="168"/>
    </location>
</feature>
<proteinExistence type="predicted"/>
<evidence type="ECO:0000256" key="2">
    <source>
        <dbReference type="SAM" id="MobiDB-lite"/>
    </source>
</evidence>
<gene>
    <name evidence="4" type="ORF">HCK00_21580</name>
</gene>
<keyword evidence="1" id="KW-0808">Transferase</keyword>
<reference evidence="4 5" key="1">
    <citation type="submission" date="2020-03" db="EMBL/GenBank/DDBJ databases">
        <title>WGS of actinomycetes isolated from Thailand.</title>
        <authorList>
            <person name="Thawai C."/>
        </authorList>
    </citation>
    <scope>NUCLEOTIDE SEQUENCE [LARGE SCALE GENOMIC DNA]</scope>
    <source>
        <strain evidence="4 5">PLAI 1-29</strain>
    </source>
</reference>
<dbReference type="Proteomes" id="UP000695264">
    <property type="component" value="Unassembled WGS sequence"/>
</dbReference>
<organism evidence="4 5">
    <name type="scientific">Streptomyces zingiberis</name>
    <dbReference type="NCBI Taxonomy" id="2053010"/>
    <lineage>
        <taxon>Bacteria</taxon>
        <taxon>Bacillati</taxon>
        <taxon>Actinomycetota</taxon>
        <taxon>Actinomycetes</taxon>
        <taxon>Kitasatosporales</taxon>
        <taxon>Streptomycetaceae</taxon>
        <taxon>Streptomyces</taxon>
    </lineage>
</organism>
<comment type="caution">
    <text evidence="4">The sequence shown here is derived from an EMBL/GenBank/DDBJ whole genome shotgun (WGS) entry which is preliminary data.</text>
</comment>
<accession>A0ABX1C4H2</accession>
<feature type="compositionally biased region" description="Basic and acidic residues" evidence="2">
    <location>
        <begin position="205"/>
        <end position="222"/>
    </location>
</feature>
<keyword evidence="5" id="KW-1185">Reference proteome</keyword>
<sequence>MAGLGSEEWQPRRAGAAAAARWAPGTGRGAGRAPGEERTRTALRLSGDPAAEEVVLASRPESAARARRLAEAVVVGEWGLSPRLAEDVVLLVSELVGNAVRHTGARTFGLRMRLGRCRIRVELRDPSRGLPCLMPVRELDENGRGLFLVDTLADRWGVDLWPVGKTTWFELRIPERRGGPREAAPGPERPARNSRPAGTGGGRKPVTDRRTAPSRPGHDPGIGHDAGTEDDSGNGP</sequence>
<feature type="region of interest" description="Disordered" evidence="2">
    <location>
        <begin position="1"/>
        <end position="38"/>
    </location>
</feature>
<protein>
    <submittedName>
        <fullName evidence="4">ATP-binding protein</fullName>
    </submittedName>
</protein>
<feature type="compositionally biased region" description="Low complexity" evidence="2">
    <location>
        <begin position="12"/>
        <end position="25"/>
    </location>
</feature>
<dbReference type="EMBL" id="JAATEN010000020">
    <property type="protein sequence ID" value="NJQ03055.1"/>
    <property type="molecule type" value="Genomic_DNA"/>
</dbReference>
<dbReference type="Gene3D" id="3.30.565.10">
    <property type="entry name" value="Histidine kinase-like ATPase, C-terminal domain"/>
    <property type="match status" value="1"/>
</dbReference>
<dbReference type="InterPro" id="IPR003594">
    <property type="entry name" value="HATPase_dom"/>
</dbReference>
<dbReference type="GO" id="GO:0005524">
    <property type="term" value="F:ATP binding"/>
    <property type="evidence" value="ECO:0007669"/>
    <property type="project" value="UniProtKB-KW"/>
</dbReference>
<evidence type="ECO:0000256" key="1">
    <source>
        <dbReference type="ARBA" id="ARBA00022527"/>
    </source>
</evidence>
<dbReference type="InterPro" id="IPR036890">
    <property type="entry name" value="HATPase_C_sf"/>
</dbReference>